<keyword evidence="5" id="KW-0539">Nucleus</keyword>
<feature type="compositionally biased region" description="Acidic residues" evidence="6">
    <location>
        <begin position="751"/>
        <end position="760"/>
    </location>
</feature>
<dbReference type="InterPro" id="IPR000690">
    <property type="entry name" value="Matrin/U1-C_Znf_C2H2"/>
</dbReference>
<evidence type="ECO:0000256" key="1">
    <source>
        <dbReference type="ARBA" id="ARBA00004123"/>
    </source>
</evidence>
<feature type="compositionally biased region" description="Polar residues" evidence="6">
    <location>
        <begin position="606"/>
        <end position="632"/>
    </location>
</feature>
<dbReference type="PANTHER" id="PTHR15491:SF9">
    <property type="entry name" value="CIP1-INTERACTING ZINC FINGER PROTEIN"/>
    <property type="match status" value="1"/>
</dbReference>
<protein>
    <submittedName>
        <fullName evidence="8">Cip1-interacting zinc finger protein-like</fullName>
    </submittedName>
</protein>
<sequence>MFNHHQQHLRQLQHLFQQQQPPPPHHQHHHQGGRPMQPPRQPPPPRMMNLCSASQAAFLSTNPMLQGALLMQQMQGNLRGFAVNGQQYQQFQQFQQFFPAGAGPSLLGPAPMGVSMKTPRMGFPSHHYHPHNRNFSKDFARAHDRKREMDLRIQARASDARQEGGAEGEQSERAANPDERAADPESQAEPSTEHQEEPAFKKQRLESSEEQMGEQCVSDEQHAQNAEEKTSREEGERDSGVAAECILTEGGVSAAGSEAMEFAEVLSAGGSLKVTIQQTSESRAISTSAPESAVRNSDTDAEAASKYYCYICNITCYNQQNFQSHMNGLAHQQRMMEIQHMSNACLVTLLPKVKESLQGQSQSKTDGENRHALQRWCTTCQVYFTGDLIEHRRTKEHKLSKHSSRPFCTVCKCHFRTPRKFVEHMKSPEHKHKVEELRSEAREHGGPENPEELITVDAIGCFEGEEDYEEDPSEEEEEEEESSMETLRAKSRQREVMLEELTEDEQYDSETQYGSSFVVPVAGFLCRLCHKFYHFESTARLSHCKSLMHFQNLQKYRAFRSLEAAEAQESGTIVEEHPDDTLQVAGQELGAETGVNLMEMGPADFSGTNREQGYGTTNSDSMPSDRTGSESPNPVKIVFDSPDPVKSGTDSTNTVKTISKRPSPGTASLYGLSQTKNSLLLDDLEEDAALREQALDLSSSSNDCISKKAEVLEEQMDRNPEQRKGIPQTEGPVQEQDEDNVEGEQDRPQAEVEEEGETEEPGNMRSKGSSAEKEGEVEGSERPAGWQPCGAGANVGKRRSTRTRRSR</sequence>
<dbReference type="InterPro" id="IPR036236">
    <property type="entry name" value="Znf_C2H2_sf"/>
</dbReference>
<keyword evidence="3" id="KW-0863">Zinc-finger</keyword>
<gene>
    <name evidence="8" type="ORF">HHUSO_G30239</name>
</gene>
<feature type="region of interest" description="Disordered" evidence="6">
    <location>
        <begin position="598"/>
        <end position="670"/>
    </location>
</feature>
<feature type="compositionally biased region" description="Acidic residues" evidence="6">
    <location>
        <begin position="465"/>
        <end position="483"/>
    </location>
</feature>
<evidence type="ECO:0000313" key="8">
    <source>
        <dbReference type="EMBL" id="KAK6470753.1"/>
    </source>
</evidence>
<feature type="compositionally biased region" description="Basic and acidic residues" evidence="6">
    <location>
        <begin position="424"/>
        <end position="446"/>
    </location>
</feature>
<proteinExistence type="predicted"/>
<feature type="region of interest" description="Disordered" evidence="6">
    <location>
        <begin position="18"/>
        <end position="49"/>
    </location>
</feature>
<dbReference type="SUPFAM" id="SSF57667">
    <property type="entry name" value="beta-beta-alpha zinc fingers"/>
    <property type="match status" value="2"/>
</dbReference>
<feature type="domain" description="Matrin-type" evidence="7">
    <location>
        <begin position="524"/>
        <end position="555"/>
    </location>
</feature>
<reference evidence="8 9" key="1">
    <citation type="submission" date="2021-05" db="EMBL/GenBank/DDBJ databases">
        <authorList>
            <person name="Zahm M."/>
            <person name="Klopp C."/>
            <person name="Cabau C."/>
            <person name="Kuhl H."/>
            <person name="Suciu R."/>
            <person name="Ciorpac M."/>
            <person name="Holostenco D."/>
            <person name="Gessner J."/>
            <person name="Wuertz S."/>
            <person name="Hohne C."/>
            <person name="Stock M."/>
            <person name="Gislard M."/>
            <person name="Lluch J."/>
            <person name="Milhes M."/>
            <person name="Lampietro C."/>
            <person name="Lopez Roques C."/>
            <person name="Donnadieu C."/>
            <person name="Du K."/>
            <person name="Schartl M."/>
            <person name="Guiguen Y."/>
        </authorList>
    </citation>
    <scope>NUCLEOTIDE SEQUENCE [LARGE SCALE GENOMIC DNA]</scope>
    <source>
        <strain evidence="8">Hh-F2</strain>
        <tissue evidence="8">Blood</tissue>
    </source>
</reference>
<organism evidence="8 9">
    <name type="scientific">Huso huso</name>
    <name type="common">Beluga</name>
    <name type="synonym">Acipenser huso</name>
    <dbReference type="NCBI Taxonomy" id="61971"/>
    <lineage>
        <taxon>Eukaryota</taxon>
        <taxon>Metazoa</taxon>
        <taxon>Chordata</taxon>
        <taxon>Craniata</taxon>
        <taxon>Vertebrata</taxon>
        <taxon>Euteleostomi</taxon>
        <taxon>Actinopterygii</taxon>
        <taxon>Chondrostei</taxon>
        <taxon>Acipenseriformes</taxon>
        <taxon>Acipenseridae</taxon>
        <taxon>Huso</taxon>
    </lineage>
</organism>
<comment type="subcellular location">
    <subcellularLocation>
        <location evidence="1">Nucleus</location>
    </subcellularLocation>
</comment>
<feature type="compositionally biased region" description="Basic residues" evidence="6">
    <location>
        <begin position="796"/>
        <end position="807"/>
    </location>
</feature>
<feature type="compositionally biased region" description="Basic and acidic residues" evidence="6">
    <location>
        <begin position="219"/>
        <end position="239"/>
    </location>
</feature>
<dbReference type="Gene3D" id="3.30.160.60">
    <property type="entry name" value="Classic Zinc Finger"/>
    <property type="match status" value="1"/>
</dbReference>
<evidence type="ECO:0000256" key="4">
    <source>
        <dbReference type="ARBA" id="ARBA00022833"/>
    </source>
</evidence>
<feature type="compositionally biased region" description="Basic and acidic residues" evidence="6">
    <location>
        <begin position="708"/>
        <end position="724"/>
    </location>
</feature>
<name>A0ABR0YDV7_HUSHU</name>
<dbReference type="EMBL" id="JAHFZB010000034">
    <property type="protein sequence ID" value="KAK6470753.1"/>
    <property type="molecule type" value="Genomic_DNA"/>
</dbReference>
<keyword evidence="9" id="KW-1185">Reference proteome</keyword>
<dbReference type="Pfam" id="PF23330">
    <property type="entry name" value="zf-C2H2_14"/>
    <property type="match status" value="1"/>
</dbReference>
<evidence type="ECO:0000256" key="5">
    <source>
        <dbReference type="ARBA" id="ARBA00023242"/>
    </source>
</evidence>
<evidence type="ECO:0000256" key="2">
    <source>
        <dbReference type="ARBA" id="ARBA00022723"/>
    </source>
</evidence>
<feature type="compositionally biased region" description="Basic and acidic residues" evidence="6">
    <location>
        <begin position="156"/>
        <end position="183"/>
    </location>
</feature>
<feature type="region of interest" description="Disordered" evidence="6">
    <location>
        <begin position="465"/>
        <end position="493"/>
    </location>
</feature>
<dbReference type="SMART" id="SM00355">
    <property type="entry name" value="ZnF_C2H2"/>
    <property type="match status" value="2"/>
</dbReference>
<evidence type="ECO:0000313" key="9">
    <source>
        <dbReference type="Proteomes" id="UP001369086"/>
    </source>
</evidence>
<dbReference type="InterPro" id="IPR003604">
    <property type="entry name" value="Matrin/U1-like-C_Znf_C2H2"/>
</dbReference>
<feature type="region of interest" description="Disordered" evidence="6">
    <location>
        <begin position="156"/>
        <end position="239"/>
    </location>
</feature>
<dbReference type="PROSITE" id="PS00028">
    <property type="entry name" value="ZINC_FINGER_C2H2_1"/>
    <property type="match status" value="1"/>
</dbReference>
<dbReference type="InterPro" id="IPR013087">
    <property type="entry name" value="Znf_C2H2_type"/>
</dbReference>
<feature type="compositionally biased region" description="Pro residues" evidence="6">
    <location>
        <begin position="36"/>
        <end position="46"/>
    </location>
</feature>
<dbReference type="PANTHER" id="PTHR15491">
    <property type="match status" value="1"/>
</dbReference>
<dbReference type="SMART" id="SM00451">
    <property type="entry name" value="ZnF_U1"/>
    <property type="match status" value="3"/>
</dbReference>
<feature type="region of interest" description="Disordered" evidence="6">
    <location>
        <begin position="708"/>
        <end position="807"/>
    </location>
</feature>
<feature type="compositionally biased region" description="Basic and acidic residues" evidence="6">
    <location>
        <begin position="770"/>
        <end position="781"/>
    </location>
</feature>
<comment type="caution">
    <text evidence="8">The sequence shown here is derived from an EMBL/GenBank/DDBJ whole genome shotgun (WGS) entry which is preliminary data.</text>
</comment>
<accession>A0ABR0YDV7</accession>
<keyword evidence="2" id="KW-0479">Metal-binding</keyword>
<dbReference type="Pfam" id="PF12874">
    <property type="entry name" value="zf-met"/>
    <property type="match status" value="1"/>
</dbReference>
<evidence type="ECO:0000256" key="6">
    <source>
        <dbReference type="SAM" id="MobiDB-lite"/>
    </source>
</evidence>
<keyword evidence="4" id="KW-0862">Zinc</keyword>
<evidence type="ECO:0000256" key="3">
    <source>
        <dbReference type="ARBA" id="ARBA00022771"/>
    </source>
</evidence>
<feature type="compositionally biased region" description="Polar residues" evidence="6">
    <location>
        <begin position="648"/>
        <end position="657"/>
    </location>
</feature>
<feature type="compositionally biased region" description="Basic and acidic residues" evidence="6">
    <location>
        <begin position="191"/>
        <end position="207"/>
    </location>
</feature>
<dbReference type="InterPro" id="IPR056345">
    <property type="entry name" value="Znf-C2H2_CIZ1"/>
</dbReference>
<dbReference type="InterPro" id="IPR026811">
    <property type="entry name" value="CIZ1"/>
</dbReference>
<dbReference type="Proteomes" id="UP001369086">
    <property type="component" value="Unassembled WGS sequence"/>
</dbReference>
<evidence type="ECO:0000259" key="7">
    <source>
        <dbReference type="PROSITE" id="PS50171"/>
    </source>
</evidence>
<dbReference type="PROSITE" id="PS50171">
    <property type="entry name" value="ZF_MATRIN"/>
    <property type="match status" value="1"/>
</dbReference>
<feature type="region of interest" description="Disordered" evidence="6">
    <location>
        <begin position="424"/>
        <end position="450"/>
    </location>
</feature>